<reference evidence="2" key="1">
    <citation type="submission" date="2020-05" db="EMBL/GenBank/DDBJ databases">
        <title>Mycena genomes resolve the evolution of fungal bioluminescence.</title>
        <authorList>
            <person name="Tsai I.J."/>
        </authorList>
    </citation>
    <scope>NUCLEOTIDE SEQUENCE</scope>
    <source>
        <strain evidence="2">160909Yilan</strain>
    </source>
</reference>
<evidence type="ECO:0000259" key="1">
    <source>
        <dbReference type="Pfam" id="PF04248"/>
    </source>
</evidence>
<dbReference type="AlphaFoldDB" id="A0A8H6Z9F5"/>
<dbReference type="Pfam" id="PF04248">
    <property type="entry name" value="NTP_transf_9"/>
    <property type="match status" value="2"/>
</dbReference>
<accession>A0A8H6Z9F5</accession>
<proteinExistence type="predicted"/>
<dbReference type="EMBL" id="JACAZH010000002">
    <property type="protein sequence ID" value="KAF7374768.1"/>
    <property type="molecule type" value="Genomic_DNA"/>
</dbReference>
<evidence type="ECO:0000313" key="3">
    <source>
        <dbReference type="Proteomes" id="UP000623467"/>
    </source>
</evidence>
<dbReference type="OrthoDB" id="18996at2759"/>
<protein>
    <recommendedName>
        <fullName evidence="1">DUF427 domain-containing protein</fullName>
    </recommendedName>
</protein>
<feature type="domain" description="DUF427" evidence="1">
    <location>
        <begin position="133"/>
        <end position="185"/>
    </location>
</feature>
<evidence type="ECO:0000313" key="2">
    <source>
        <dbReference type="EMBL" id="KAF7374768.1"/>
    </source>
</evidence>
<feature type="domain" description="DUF427" evidence="1">
    <location>
        <begin position="16"/>
        <end position="86"/>
    </location>
</feature>
<dbReference type="Gene3D" id="2.170.150.40">
    <property type="entry name" value="Domain of unknown function (DUF427)"/>
    <property type="match status" value="2"/>
</dbReference>
<gene>
    <name evidence="2" type="ORF">MSAN_00362300</name>
</gene>
<keyword evidence="3" id="KW-1185">Reference proteome</keyword>
<comment type="caution">
    <text evidence="2">The sequence shown here is derived from an EMBL/GenBank/DDBJ whole genome shotgun (WGS) entry which is preliminary data.</text>
</comment>
<dbReference type="PANTHER" id="PTHR34310:SF9">
    <property type="entry name" value="BLR5716 PROTEIN"/>
    <property type="match status" value="1"/>
</dbReference>
<dbReference type="InterPro" id="IPR038694">
    <property type="entry name" value="DUF427_sf"/>
</dbReference>
<dbReference type="Proteomes" id="UP000623467">
    <property type="component" value="Unassembled WGS sequence"/>
</dbReference>
<sequence length="276" mass="31577">MVFPAPTHVEDSPKRIRVLFGGEFIVDTRKAKLVWEQRYYPTYYFPHSELSAEYLQPVSEHSNDGDVYDLIIASKKATGAVTKYTNSSHKHLNGLLKINFNDADAWFEEDQQIYVHPKDPYKRVDILSSSRHIRVEVEGVEVANTHSPKILFETGLPIRSYLPKTDCRLDLLVPSDLTTSCPYKASLTRSMHGSHADDWTLFRETLSITTSKFRLTGWSKTSSGGTKPPTLECSTISGLLAFYDERVDVFVDDEKQERPNTLFWQKGELHFRPTVE</sequence>
<dbReference type="InterPro" id="IPR007361">
    <property type="entry name" value="DUF427"/>
</dbReference>
<name>A0A8H6Z9F5_9AGAR</name>
<organism evidence="2 3">
    <name type="scientific">Mycena sanguinolenta</name>
    <dbReference type="NCBI Taxonomy" id="230812"/>
    <lineage>
        <taxon>Eukaryota</taxon>
        <taxon>Fungi</taxon>
        <taxon>Dikarya</taxon>
        <taxon>Basidiomycota</taxon>
        <taxon>Agaricomycotina</taxon>
        <taxon>Agaricomycetes</taxon>
        <taxon>Agaricomycetidae</taxon>
        <taxon>Agaricales</taxon>
        <taxon>Marasmiineae</taxon>
        <taxon>Mycenaceae</taxon>
        <taxon>Mycena</taxon>
    </lineage>
</organism>
<dbReference type="PANTHER" id="PTHR34310">
    <property type="entry name" value="DUF427 DOMAIN PROTEIN (AFU_ORTHOLOGUE AFUA_3G02220)"/>
    <property type="match status" value="1"/>
</dbReference>